<dbReference type="InterPro" id="IPR015421">
    <property type="entry name" value="PyrdxlP-dep_Trfase_major"/>
</dbReference>
<dbReference type="Proteomes" id="UP000247099">
    <property type="component" value="Unassembled WGS sequence"/>
</dbReference>
<dbReference type="PANTHER" id="PTHR30244">
    <property type="entry name" value="TRANSAMINASE"/>
    <property type="match status" value="1"/>
</dbReference>
<feature type="active site" description="Proton acceptor" evidence="10">
    <location>
        <position position="185"/>
    </location>
</feature>
<evidence type="ECO:0000256" key="2">
    <source>
        <dbReference type="ARBA" id="ARBA00005125"/>
    </source>
</evidence>
<evidence type="ECO:0000256" key="11">
    <source>
        <dbReference type="PIRSR" id="PIRSR000390-2"/>
    </source>
</evidence>
<evidence type="ECO:0000256" key="8">
    <source>
        <dbReference type="ARBA" id="ARBA00066317"/>
    </source>
</evidence>
<organism evidence="13 14">
    <name type="scientific">Coraliomargarita sinensis</name>
    <dbReference type="NCBI Taxonomy" id="2174842"/>
    <lineage>
        <taxon>Bacteria</taxon>
        <taxon>Pseudomonadati</taxon>
        <taxon>Verrucomicrobiota</taxon>
        <taxon>Opitutia</taxon>
        <taxon>Puniceicoccales</taxon>
        <taxon>Coraliomargaritaceae</taxon>
        <taxon>Coraliomargarita</taxon>
    </lineage>
</organism>
<dbReference type="InParanoid" id="A0A317ZEQ2"/>
<evidence type="ECO:0000313" key="14">
    <source>
        <dbReference type="Proteomes" id="UP000247099"/>
    </source>
</evidence>
<comment type="cofactor">
    <cofactor evidence="1">
        <name>pyridoxal 5'-phosphate</name>
        <dbReference type="ChEBI" id="CHEBI:597326"/>
    </cofactor>
</comment>
<dbReference type="PIRSF" id="PIRSF000390">
    <property type="entry name" value="PLP_StrS"/>
    <property type="match status" value="1"/>
</dbReference>
<accession>A0A317ZEQ2</accession>
<dbReference type="InterPro" id="IPR015422">
    <property type="entry name" value="PyrdxlP-dep_Trfase_small"/>
</dbReference>
<feature type="modified residue" description="N6-(pyridoxal phosphate)lysine" evidence="11">
    <location>
        <position position="185"/>
    </location>
</feature>
<proteinExistence type="inferred from homology"/>
<comment type="catalytic activity">
    <reaction evidence="7">
        <text>GDP-alpha-D-perosamine + 2-oxoglutarate = GDP-4-dehydro-alpha-D-rhamnose + L-glutamate</text>
        <dbReference type="Rhea" id="RHEA:36779"/>
        <dbReference type="ChEBI" id="CHEBI:16810"/>
        <dbReference type="ChEBI" id="CHEBI:29985"/>
        <dbReference type="ChEBI" id="CHEBI:57964"/>
        <dbReference type="ChEBI" id="CHEBI:73996"/>
        <dbReference type="EC" id="2.6.1.102"/>
    </reaction>
</comment>
<protein>
    <recommendedName>
        <fullName evidence="9">GDP-perosamine synthase</fullName>
        <ecNumber evidence="8">2.6.1.102</ecNumber>
    </recommendedName>
</protein>
<evidence type="ECO:0000256" key="7">
    <source>
        <dbReference type="ARBA" id="ARBA00051587"/>
    </source>
</evidence>
<evidence type="ECO:0000256" key="5">
    <source>
        <dbReference type="ARBA" id="ARBA00022898"/>
    </source>
</evidence>
<dbReference type="Pfam" id="PF01041">
    <property type="entry name" value="DegT_DnrJ_EryC1"/>
    <property type="match status" value="1"/>
</dbReference>
<dbReference type="SUPFAM" id="SSF53383">
    <property type="entry name" value="PLP-dependent transferases"/>
    <property type="match status" value="1"/>
</dbReference>
<keyword evidence="5 11" id="KW-0663">Pyridoxal phosphate</keyword>
<name>A0A317ZEQ2_9BACT</name>
<sequence>MPRIYLSPPDISMQDHASVDAVLASNWVAPVGPHLEEFEKTVASSVGVKHALALSSGTAALHLALQVLGVGQGDEVICPSMTFAASANPVRYLGAEPVFVDSERRTWNMDPALLEKALQERSAIKAVIVVHLYGQCAEMGKIIELCRKYDKPLIEDAAEAVGASYQGWPAGSMGDIAFFSFNGNKIITTSGGGMLLSNHQEWLSRARYLSAQAREPVLHYEHREVGYNYRMSNVLAGLGLSQFSDLKRRISAKRAHFEAYKAAFDKYQNVAMMPIQEPDEANYWLSCLTLSGGVSQRDALIAALETEDIEARPVWKPLHLQPVFDGCVCYGGQVAESLFAQGICLPSGSGMSGAERQRVIDAIISFLNEGFRS</sequence>
<keyword evidence="4 13" id="KW-0808">Transferase</keyword>
<comment type="caution">
    <text evidence="13">The sequence shown here is derived from an EMBL/GenBank/DDBJ whole genome shotgun (WGS) entry which is preliminary data.</text>
</comment>
<dbReference type="GO" id="GO:0102933">
    <property type="term" value="F:GDP-4-dehydro-6-deoxy-D-mannose-4-aminotransferase activity"/>
    <property type="evidence" value="ECO:0007669"/>
    <property type="project" value="UniProtKB-EC"/>
</dbReference>
<dbReference type="Gene3D" id="3.40.640.10">
    <property type="entry name" value="Type I PLP-dependent aspartate aminotransferase-like (Major domain)"/>
    <property type="match status" value="1"/>
</dbReference>
<dbReference type="PANTHER" id="PTHR30244:SF34">
    <property type="entry name" value="DTDP-4-AMINO-4,6-DIDEOXYGALACTOSE TRANSAMINASE"/>
    <property type="match status" value="1"/>
</dbReference>
<dbReference type="InterPro" id="IPR000653">
    <property type="entry name" value="DegT/StrS_aminotransferase"/>
</dbReference>
<evidence type="ECO:0000256" key="4">
    <source>
        <dbReference type="ARBA" id="ARBA00022679"/>
    </source>
</evidence>
<dbReference type="RefSeq" id="WP_110131280.1">
    <property type="nucleotide sequence ID" value="NZ_QHJQ01000006.1"/>
</dbReference>
<dbReference type="Gene3D" id="3.90.1150.10">
    <property type="entry name" value="Aspartate Aminotransferase, domain 1"/>
    <property type="match status" value="1"/>
</dbReference>
<evidence type="ECO:0000256" key="3">
    <source>
        <dbReference type="ARBA" id="ARBA00022576"/>
    </source>
</evidence>
<dbReference type="AlphaFoldDB" id="A0A317ZEQ2"/>
<comment type="pathway">
    <text evidence="2">Bacterial outer membrane biogenesis; LPS O-antigen biosynthesis.</text>
</comment>
<dbReference type="FunFam" id="3.40.640.10:FF:000090">
    <property type="entry name" value="Pyridoxal phosphate-dependent aminotransferase"/>
    <property type="match status" value="1"/>
</dbReference>
<evidence type="ECO:0000256" key="1">
    <source>
        <dbReference type="ARBA" id="ARBA00001933"/>
    </source>
</evidence>
<keyword evidence="3 13" id="KW-0032">Aminotransferase</keyword>
<reference evidence="13 14" key="1">
    <citation type="submission" date="2018-05" db="EMBL/GenBank/DDBJ databases">
        <title>Coraliomargarita sinensis sp. nov., isolated from a marine solar saltern.</title>
        <authorList>
            <person name="Zhou L.Y."/>
        </authorList>
    </citation>
    <scope>NUCLEOTIDE SEQUENCE [LARGE SCALE GENOMIC DNA]</scope>
    <source>
        <strain evidence="13 14">WN38</strain>
    </source>
</reference>
<comment type="similarity">
    <text evidence="6 12">Belongs to the DegT/DnrJ/EryC1 family.</text>
</comment>
<gene>
    <name evidence="13" type="ORF">DDZ13_09810</name>
</gene>
<keyword evidence="14" id="KW-1185">Reference proteome</keyword>
<evidence type="ECO:0000256" key="9">
    <source>
        <dbReference type="ARBA" id="ARBA00074221"/>
    </source>
</evidence>
<evidence type="ECO:0000313" key="13">
    <source>
        <dbReference type="EMBL" id="PXA03925.1"/>
    </source>
</evidence>
<dbReference type="GO" id="GO:0000271">
    <property type="term" value="P:polysaccharide biosynthetic process"/>
    <property type="evidence" value="ECO:0007669"/>
    <property type="project" value="TreeGrafter"/>
</dbReference>
<evidence type="ECO:0000256" key="12">
    <source>
        <dbReference type="RuleBase" id="RU004508"/>
    </source>
</evidence>
<evidence type="ECO:0000256" key="10">
    <source>
        <dbReference type="PIRSR" id="PIRSR000390-1"/>
    </source>
</evidence>
<evidence type="ECO:0000256" key="6">
    <source>
        <dbReference type="ARBA" id="ARBA00037999"/>
    </source>
</evidence>
<dbReference type="EMBL" id="QHJQ01000006">
    <property type="protein sequence ID" value="PXA03925.1"/>
    <property type="molecule type" value="Genomic_DNA"/>
</dbReference>
<dbReference type="CDD" id="cd00616">
    <property type="entry name" value="AHBA_syn"/>
    <property type="match status" value="1"/>
</dbReference>
<dbReference type="EC" id="2.6.1.102" evidence="8"/>
<dbReference type="InterPro" id="IPR015424">
    <property type="entry name" value="PyrdxlP-dep_Trfase"/>
</dbReference>
<dbReference type="OrthoDB" id="9810913at2"/>
<dbReference type="GO" id="GO:0030170">
    <property type="term" value="F:pyridoxal phosphate binding"/>
    <property type="evidence" value="ECO:0007669"/>
    <property type="project" value="TreeGrafter"/>
</dbReference>